<gene>
    <name evidence="2" type="ORF">METZ01_LOCUS277115</name>
</gene>
<dbReference type="InterPro" id="IPR002737">
    <property type="entry name" value="MEMO1_fam"/>
</dbReference>
<comment type="similarity">
    <text evidence="1">Belongs to the MEMO1 family.</text>
</comment>
<evidence type="ECO:0000256" key="1">
    <source>
        <dbReference type="ARBA" id="ARBA00006315"/>
    </source>
</evidence>
<organism evidence="2">
    <name type="scientific">marine metagenome</name>
    <dbReference type="NCBI Taxonomy" id="408172"/>
    <lineage>
        <taxon>unclassified sequences</taxon>
        <taxon>metagenomes</taxon>
        <taxon>ecological metagenomes</taxon>
    </lineage>
</organism>
<dbReference type="AlphaFoldDB" id="A0A382KNK3"/>
<dbReference type="SUPFAM" id="SSF53213">
    <property type="entry name" value="LigB-like"/>
    <property type="match status" value="1"/>
</dbReference>
<sequence length="288" mass="31813">VCAHDGRDSAMMFFDSDKESREKRQPAVAGRFYPAQREALVRDVESHMERNAKKIPALGIVVPHAGFMYSGDVAGAVYSRIEIPDTVILIGPNHTGRGEAVAVMTEGVWSMPMGDIAIDRELANAICEETVMAKQDSSAHRFEHSLETQLPFLQYFKKEFQIVPICLMRLKVSTCKVLSEGIVRAVNRLGRPVLLVASSDMTHYESHDAAWTKDRKAIAFMQNLDPVGLWETVRSEKITMCGVNPVTVMLLCSESLGATEAELVKYMTSGEVSGDMEKVVGYAGLIIK</sequence>
<protein>
    <recommendedName>
        <fullName evidence="3">AmmeMemoRadiSam system protein B</fullName>
    </recommendedName>
</protein>
<dbReference type="Gene3D" id="3.40.830.10">
    <property type="entry name" value="LigB-like"/>
    <property type="match status" value="1"/>
</dbReference>
<dbReference type="NCBIfam" id="NF001987">
    <property type="entry name" value="PRK00782.1"/>
    <property type="match status" value="1"/>
</dbReference>
<dbReference type="EMBL" id="UINC01080894">
    <property type="protein sequence ID" value="SVC24261.1"/>
    <property type="molecule type" value="Genomic_DNA"/>
</dbReference>
<proteinExistence type="inferred from homology"/>
<evidence type="ECO:0008006" key="3">
    <source>
        <dbReference type="Google" id="ProtNLM"/>
    </source>
</evidence>
<dbReference type="PANTHER" id="PTHR11060">
    <property type="entry name" value="PROTEIN MEMO1"/>
    <property type="match status" value="1"/>
</dbReference>
<dbReference type="NCBIfam" id="TIGR04336">
    <property type="entry name" value="AmmeMemoSam_B"/>
    <property type="match status" value="1"/>
</dbReference>
<dbReference type="PANTHER" id="PTHR11060:SF0">
    <property type="entry name" value="PROTEIN MEMO1"/>
    <property type="match status" value="1"/>
</dbReference>
<dbReference type="CDD" id="cd07361">
    <property type="entry name" value="MEMO_like"/>
    <property type="match status" value="1"/>
</dbReference>
<dbReference type="Pfam" id="PF01875">
    <property type="entry name" value="Memo"/>
    <property type="match status" value="1"/>
</dbReference>
<reference evidence="2" key="1">
    <citation type="submission" date="2018-05" db="EMBL/GenBank/DDBJ databases">
        <authorList>
            <person name="Lanie J.A."/>
            <person name="Ng W.-L."/>
            <person name="Kazmierczak K.M."/>
            <person name="Andrzejewski T.M."/>
            <person name="Davidsen T.M."/>
            <person name="Wayne K.J."/>
            <person name="Tettelin H."/>
            <person name="Glass J.I."/>
            <person name="Rusch D."/>
            <person name="Podicherti R."/>
            <person name="Tsui H.-C.T."/>
            <person name="Winkler M.E."/>
        </authorList>
    </citation>
    <scope>NUCLEOTIDE SEQUENCE</scope>
</reference>
<feature type="non-terminal residue" evidence="2">
    <location>
        <position position="1"/>
    </location>
</feature>
<accession>A0A382KNK3</accession>
<name>A0A382KNK3_9ZZZZ</name>
<dbReference type="HAMAP" id="MF_00055">
    <property type="entry name" value="MEMO1"/>
    <property type="match status" value="1"/>
</dbReference>
<evidence type="ECO:0000313" key="2">
    <source>
        <dbReference type="EMBL" id="SVC24261.1"/>
    </source>
</evidence>